<organism evidence="1 2">
    <name type="scientific">Avena sativa</name>
    <name type="common">Oat</name>
    <dbReference type="NCBI Taxonomy" id="4498"/>
    <lineage>
        <taxon>Eukaryota</taxon>
        <taxon>Viridiplantae</taxon>
        <taxon>Streptophyta</taxon>
        <taxon>Embryophyta</taxon>
        <taxon>Tracheophyta</taxon>
        <taxon>Spermatophyta</taxon>
        <taxon>Magnoliopsida</taxon>
        <taxon>Liliopsida</taxon>
        <taxon>Poales</taxon>
        <taxon>Poaceae</taxon>
        <taxon>BOP clade</taxon>
        <taxon>Pooideae</taxon>
        <taxon>Poodae</taxon>
        <taxon>Poeae</taxon>
        <taxon>Poeae Chloroplast Group 1 (Aveneae type)</taxon>
        <taxon>Aveninae</taxon>
        <taxon>Avena</taxon>
    </lineage>
</organism>
<proteinExistence type="predicted"/>
<accession>A0ACD5UNV6</accession>
<protein>
    <submittedName>
        <fullName evidence="1">Uncharacterized protein</fullName>
    </submittedName>
</protein>
<name>A0ACD5UNV6_AVESA</name>
<keyword evidence="2" id="KW-1185">Reference proteome</keyword>
<dbReference type="EnsemblPlants" id="AVESA.00010b.r2.2CG0290800.2">
    <property type="protein sequence ID" value="AVESA.00010b.r2.2CG0290800.2.CDS"/>
    <property type="gene ID" value="AVESA.00010b.r2.2CG0290800"/>
</dbReference>
<dbReference type="Proteomes" id="UP001732700">
    <property type="component" value="Chromosome 2C"/>
</dbReference>
<reference evidence="1" key="2">
    <citation type="submission" date="2025-09" db="UniProtKB">
        <authorList>
            <consortium name="EnsemblPlants"/>
        </authorList>
    </citation>
    <scope>IDENTIFICATION</scope>
</reference>
<evidence type="ECO:0000313" key="1">
    <source>
        <dbReference type="EnsemblPlants" id="AVESA.00010b.r2.2CG0290800.2.CDS"/>
    </source>
</evidence>
<sequence>MSASVMASLALKPSPPPLWERPKIRGVRPSARPSLLIVAKAKKIQTAQPYGPGGGADFKDGVDASGRVAKGKGVYQFANKYGANVDGYSPIYTPEEWSPSGDVYVGGTHKTGISKQKCLHCEFLFEFFHTIFVISVNHHRYLHLLSYVGKTGLFLWAVTLAGILLGGALLVYNTSALAS</sequence>
<reference evidence="1" key="1">
    <citation type="submission" date="2021-05" db="EMBL/GenBank/DDBJ databases">
        <authorList>
            <person name="Scholz U."/>
            <person name="Mascher M."/>
            <person name="Fiebig A."/>
        </authorList>
    </citation>
    <scope>NUCLEOTIDE SEQUENCE [LARGE SCALE GENOMIC DNA]</scope>
</reference>
<evidence type="ECO:0000313" key="2">
    <source>
        <dbReference type="Proteomes" id="UP001732700"/>
    </source>
</evidence>